<dbReference type="RefSeq" id="XP_018068909.1">
    <property type="nucleotide sequence ID" value="XM_018212105.1"/>
</dbReference>
<evidence type="ECO:0000256" key="4">
    <source>
        <dbReference type="ARBA" id="ARBA00023002"/>
    </source>
</evidence>
<evidence type="ECO:0000256" key="6">
    <source>
        <dbReference type="ARBA" id="ARBA00023033"/>
    </source>
</evidence>
<dbReference type="InterPro" id="IPR050121">
    <property type="entry name" value="Cytochrome_P450_monoxygenase"/>
</dbReference>
<evidence type="ECO:0000256" key="8">
    <source>
        <dbReference type="RuleBase" id="RU000461"/>
    </source>
</evidence>
<dbReference type="KEGG" id="psco:LY89DRAFT_650434"/>
<evidence type="ECO:0000256" key="9">
    <source>
        <dbReference type="SAM" id="MobiDB-lite"/>
    </source>
</evidence>
<accession>A0A194X3E9</accession>
<dbReference type="EMBL" id="KQ947420">
    <property type="protein sequence ID" value="KUJ14554.1"/>
    <property type="molecule type" value="Genomic_DNA"/>
</dbReference>
<dbReference type="GO" id="GO:0016705">
    <property type="term" value="F:oxidoreductase activity, acting on paired donors, with incorporation or reduction of molecular oxygen"/>
    <property type="evidence" value="ECO:0007669"/>
    <property type="project" value="InterPro"/>
</dbReference>
<dbReference type="PRINTS" id="PR00385">
    <property type="entry name" value="P450"/>
</dbReference>
<keyword evidence="4 8" id="KW-0560">Oxidoreductase</keyword>
<dbReference type="InterPro" id="IPR001128">
    <property type="entry name" value="Cyt_P450"/>
</dbReference>
<organism evidence="11 12">
    <name type="scientific">Mollisia scopiformis</name>
    <name type="common">Conifer needle endophyte fungus</name>
    <name type="synonym">Phialocephala scopiformis</name>
    <dbReference type="NCBI Taxonomy" id="149040"/>
    <lineage>
        <taxon>Eukaryota</taxon>
        <taxon>Fungi</taxon>
        <taxon>Dikarya</taxon>
        <taxon>Ascomycota</taxon>
        <taxon>Pezizomycotina</taxon>
        <taxon>Leotiomycetes</taxon>
        <taxon>Helotiales</taxon>
        <taxon>Mollisiaceae</taxon>
        <taxon>Mollisia</taxon>
    </lineage>
</organism>
<dbReference type="GeneID" id="28821831"/>
<keyword evidence="10" id="KW-0812">Transmembrane</keyword>
<evidence type="ECO:0000256" key="5">
    <source>
        <dbReference type="ARBA" id="ARBA00023004"/>
    </source>
</evidence>
<keyword evidence="5 7" id="KW-0408">Iron</keyword>
<keyword evidence="12" id="KW-1185">Reference proteome</keyword>
<dbReference type="GO" id="GO:0020037">
    <property type="term" value="F:heme binding"/>
    <property type="evidence" value="ECO:0007669"/>
    <property type="project" value="InterPro"/>
</dbReference>
<sequence length="540" mass="61590">MLILQFDEWSASRIVLASVLGYFLYCVGVAIHRLYFSKYSKFPGPKLAAITYWYVFWYDVVSAKGQYMYKIRDLHKEYNSPIIRINPHELHVLDPDFYDVLFASFPAKRDKPPTWSHAFNTPDSSFGTILHEAHRLRRNALAPFFSTNSLRQLEPLIQEKISSLISVFRRYQKTGEPIQLRSAFGALTSDIIAEYCFGLPENYIEAPGFNAVVMEATDGLIENTHVMTHVQSLPKVLDMLPDVVMETLIGSGMAQFNVMKRHCIKKIQDTIATRDDFTNLKHRTVFHELLDNQSLPESDKTVNRLWQEAQLLLTAGTATTAAALASVFVYLLLDQERLAVLLEELEFAMPDINKPISATDLERLSYLHGVVQETLRLVSGVSYRLTRSAPTETLQIGEWTIPPDTAVSMHYPLIHHSPDIYPEPWSFIPERWIPSPAPDTPYHLPSRPKGIPQANSKYLMPFSKGTRNCLGYQLAYMEMYMGIAQLARTFLRIERNDEGKVLGVGGMKLYQTDRRDTDMKKDSGFPLPEDGRGNMRLVVE</sequence>
<keyword evidence="3 7" id="KW-0479">Metal-binding</keyword>
<dbReference type="PANTHER" id="PTHR24305">
    <property type="entry name" value="CYTOCHROME P450"/>
    <property type="match status" value="1"/>
</dbReference>
<evidence type="ECO:0000313" key="11">
    <source>
        <dbReference type="EMBL" id="KUJ14554.1"/>
    </source>
</evidence>
<dbReference type="Proteomes" id="UP000070700">
    <property type="component" value="Unassembled WGS sequence"/>
</dbReference>
<dbReference type="InParanoid" id="A0A194X3E9"/>
<feature type="transmembrane region" description="Helical" evidence="10">
    <location>
        <begin position="14"/>
        <end position="36"/>
    </location>
</feature>
<dbReference type="InterPro" id="IPR002403">
    <property type="entry name" value="Cyt_P450_E_grp-IV"/>
</dbReference>
<evidence type="ECO:0000256" key="10">
    <source>
        <dbReference type="SAM" id="Phobius"/>
    </source>
</evidence>
<name>A0A194X3E9_MOLSC</name>
<proteinExistence type="inferred from homology"/>
<evidence type="ECO:0000256" key="2">
    <source>
        <dbReference type="ARBA" id="ARBA00010617"/>
    </source>
</evidence>
<dbReference type="GO" id="GO:0005506">
    <property type="term" value="F:iron ion binding"/>
    <property type="evidence" value="ECO:0007669"/>
    <property type="project" value="InterPro"/>
</dbReference>
<feature type="binding site" description="axial binding residue" evidence="7">
    <location>
        <position position="469"/>
    </location>
    <ligand>
        <name>heme</name>
        <dbReference type="ChEBI" id="CHEBI:30413"/>
    </ligand>
    <ligandPart>
        <name>Fe</name>
        <dbReference type="ChEBI" id="CHEBI:18248"/>
    </ligandPart>
</feature>
<dbReference type="PRINTS" id="PR00465">
    <property type="entry name" value="EP450IV"/>
</dbReference>
<dbReference type="CDD" id="cd11062">
    <property type="entry name" value="CYP58-like"/>
    <property type="match status" value="1"/>
</dbReference>
<dbReference type="PROSITE" id="PS00086">
    <property type="entry name" value="CYTOCHROME_P450"/>
    <property type="match status" value="1"/>
</dbReference>
<dbReference type="Pfam" id="PF00067">
    <property type="entry name" value="p450"/>
    <property type="match status" value="1"/>
</dbReference>
<keyword evidence="7 8" id="KW-0349">Heme</keyword>
<keyword evidence="10" id="KW-0472">Membrane</keyword>
<dbReference type="InterPro" id="IPR017972">
    <property type="entry name" value="Cyt_P450_CS"/>
</dbReference>
<dbReference type="InterPro" id="IPR036396">
    <property type="entry name" value="Cyt_P450_sf"/>
</dbReference>
<dbReference type="PANTHER" id="PTHR24305:SF157">
    <property type="entry name" value="N-ACETYLTRYPTOPHAN 6-HYDROXYLASE IVOC-RELATED"/>
    <property type="match status" value="1"/>
</dbReference>
<comment type="cofactor">
    <cofactor evidence="1 7">
        <name>heme</name>
        <dbReference type="ChEBI" id="CHEBI:30413"/>
    </cofactor>
</comment>
<evidence type="ECO:0000256" key="1">
    <source>
        <dbReference type="ARBA" id="ARBA00001971"/>
    </source>
</evidence>
<reference evidence="11 12" key="1">
    <citation type="submission" date="2015-10" db="EMBL/GenBank/DDBJ databases">
        <title>Full genome of DAOMC 229536 Phialocephala scopiformis, a fungal endophyte of spruce producing the potent anti-insectan compound rugulosin.</title>
        <authorList>
            <consortium name="DOE Joint Genome Institute"/>
            <person name="Walker A.K."/>
            <person name="Frasz S.L."/>
            <person name="Seifert K.A."/>
            <person name="Miller J.D."/>
            <person name="Mondo S.J."/>
            <person name="Labutti K."/>
            <person name="Lipzen A."/>
            <person name="Dockter R."/>
            <person name="Kennedy M."/>
            <person name="Grigoriev I.V."/>
            <person name="Spatafora J.W."/>
        </authorList>
    </citation>
    <scope>NUCLEOTIDE SEQUENCE [LARGE SCALE GENOMIC DNA]</scope>
    <source>
        <strain evidence="11 12">CBS 120377</strain>
    </source>
</reference>
<evidence type="ECO:0000313" key="12">
    <source>
        <dbReference type="Proteomes" id="UP000070700"/>
    </source>
</evidence>
<keyword evidence="10" id="KW-1133">Transmembrane helix</keyword>
<comment type="similarity">
    <text evidence="2 8">Belongs to the cytochrome P450 family.</text>
</comment>
<feature type="transmembrane region" description="Helical" evidence="10">
    <location>
        <begin position="311"/>
        <end position="333"/>
    </location>
</feature>
<dbReference type="Gene3D" id="1.10.630.10">
    <property type="entry name" value="Cytochrome P450"/>
    <property type="match status" value="1"/>
</dbReference>
<feature type="region of interest" description="Disordered" evidence="9">
    <location>
        <begin position="513"/>
        <end position="533"/>
    </location>
</feature>
<dbReference type="SUPFAM" id="SSF48264">
    <property type="entry name" value="Cytochrome P450"/>
    <property type="match status" value="1"/>
</dbReference>
<dbReference type="GO" id="GO:0004497">
    <property type="term" value="F:monooxygenase activity"/>
    <property type="evidence" value="ECO:0007669"/>
    <property type="project" value="UniProtKB-KW"/>
</dbReference>
<evidence type="ECO:0000256" key="3">
    <source>
        <dbReference type="ARBA" id="ARBA00022723"/>
    </source>
</evidence>
<evidence type="ECO:0000256" key="7">
    <source>
        <dbReference type="PIRSR" id="PIRSR602403-1"/>
    </source>
</evidence>
<gene>
    <name evidence="11" type="ORF">LY89DRAFT_650434</name>
</gene>
<protein>
    <submittedName>
        <fullName evidence="11">Cytochrome P450</fullName>
    </submittedName>
</protein>
<dbReference type="OrthoDB" id="3945418at2759"/>
<dbReference type="AlphaFoldDB" id="A0A194X3E9"/>
<keyword evidence="6 8" id="KW-0503">Monooxygenase</keyword>